<dbReference type="HOGENOM" id="CLU_2839485_0_0_2"/>
<keyword evidence="1" id="KW-1133">Transmembrane helix</keyword>
<reference evidence="2 3" key="1">
    <citation type="journal article" date="2012" name="Environ. Microbiol.">
        <title>The genome of the ammonia-oxidizing Candidatus Nitrososphaera gargensis: insights into metabolic versatility and environmental adaptations.</title>
        <authorList>
            <person name="Spang A."/>
            <person name="Poehlein A."/>
            <person name="Offre P."/>
            <person name="Zumbragel S."/>
            <person name="Haider S."/>
            <person name="Rychlik N."/>
            <person name="Nowka B."/>
            <person name="Schmeisser C."/>
            <person name="Lebedeva E.V."/>
            <person name="Rattei T."/>
            <person name="Bohm C."/>
            <person name="Schmid M."/>
            <person name="Galushko A."/>
            <person name="Hatzenpichler R."/>
            <person name="Weinmaier T."/>
            <person name="Daniel R."/>
            <person name="Schleper C."/>
            <person name="Spieck E."/>
            <person name="Streit W."/>
            <person name="Wagner M."/>
        </authorList>
    </citation>
    <scope>NUCLEOTIDE SEQUENCE [LARGE SCALE GENOMIC DNA]</scope>
    <source>
        <strain evidence="3">Ga9.2</strain>
    </source>
</reference>
<feature type="transmembrane region" description="Helical" evidence="1">
    <location>
        <begin position="43"/>
        <end position="62"/>
    </location>
</feature>
<keyword evidence="1" id="KW-0472">Membrane</keyword>
<dbReference type="EMBL" id="CP002408">
    <property type="protein sequence ID" value="AFU58756.1"/>
    <property type="molecule type" value="Genomic_DNA"/>
</dbReference>
<keyword evidence="3" id="KW-1185">Reference proteome</keyword>
<sequence length="65" mass="7467">MGMILLEIATERMVIDKDDECCIQLLAEAVNNRAKIRKAYNSFVTSTLTCLPWIFTIFQLSLEKL</sequence>
<name>K0IBU9_NITGG</name>
<accession>K0IBU9</accession>
<organism evidence="2 3">
    <name type="scientific">Nitrososphaera gargensis (strain Ga9.2)</name>
    <dbReference type="NCBI Taxonomy" id="1237085"/>
    <lineage>
        <taxon>Archaea</taxon>
        <taxon>Nitrososphaerota</taxon>
        <taxon>Nitrososphaeria</taxon>
        <taxon>Nitrososphaerales</taxon>
        <taxon>Nitrososphaeraceae</taxon>
        <taxon>Nitrososphaera</taxon>
    </lineage>
</organism>
<dbReference type="KEGG" id="nga:Ngar_c18230"/>
<dbReference type="BioCyc" id="CNIT1237085:G1324-1821-MONOMER"/>
<gene>
    <name evidence="2" type="ordered locus">Ngar_c18230</name>
</gene>
<evidence type="ECO:0000313" key="2">
    <source>
        <dbReference type="EMBL" id="AFU58756.1"/>
    </source>
</evidence>
<evidence type="ECO:0000256" key="1">
    <source>
        <dbReference type="SAM" id="Phobius"/>
    </source>
</evidence>
<proteinExistence type="predicted"/>
<dbReference type="InParanoid" id="K0IBU9"/>
<keyword evidence="1" id="KW-0812">Transmembrane</keyword>
<protein>
    <submittedName>
        <fullName evidence="2">Uncharacterized protein</fullName>
    </submittedName>
</protein>
<evidence type="ECO:0000313" key="3">
    <source>
        <dbReference type="Proteomes" id="UP000008037"/>
    </source>
</evidence>
<dbReference type="AlphaFoldDB" id="K0IBU9"/>
<dbReference type="Proteomes" id="UP000008037">
    <property type="component" value="Chromosome"/>
</dbReference>